<gene>
    <name evidence="3" type="ORF">FLAPXU55_02125</name>
</gene>
<evidence type="ECO:0000256" key="1">
    <source>
        <dbReference type="SAM" id="Phobius"/>
    </source>
</evidence>
<proteinExistence type="predicted"/>
<organism evidence="3 4">
    <name type="scientific">Flavobacterium panici</name>
    <dbReference type="NCBI Taxonomy" id="2654843"/>
    <lineage>
        <taxon>Bacteria</taxon>
        <taxon>Pseudomonadati</taxon>
        <taxon>Bacteroidota</taxon>
        <taxon>Flavobacteriia</taxon>
        <taxon>Flavobacteriales</taxon>
        <taxon>Flavobacteriaceae</taxon>
        <taxon>Flavobacterium</taxon>
    </lineage>
</organism>
<dbReference type="RefSeq" id="WP_180857639.1">
    <property type="nucleotide sequence ID" value="NZ_CAIJDE010000040.1"/>
</dbReference>
<keyword evidence="1" id="KW-0812">Transmembrane</keyword>
<dbReference type="InterPro" id="IPR055407">
    <property type="entry name" value="TraM_C"/>
</dbReference>
<keyword evidence="1" id="KW-1133">Transmembrane helix</keyword>
<keyword evidence="4" id="KW-1185">Reference proteome</keyword>
<protein>
    <recommendedName>
        <fullName evidence="2">Conjugative transposon TraM C-terminal domain-containing protein</fullName>
    </recommendedName>
</protein>
<dbReference type="NCBIfam" id="TIGR03779">
    <property type="entry name" value="Bac_Flav_CT_M"/>
    <property type="match status" value="1"/>
</dbReference>
<evidence type="ECO:0000313" key="4">
    <source>
        <dbReference type="Proteomes" id="UP000533639"/>
    </source>
</evidence>
<name>A0A9N8J2U0_9FLAO</name>
<feature type="transmembrane region" description="Helical" evidence="1">
    <location>
        <begin position="16"/>
        <end position="35"/>
    </location>
</feature>
<dbReference type="Pfam" id="PF12508">
    <property type="entry name" value="Transposon_TraM"/>
    <property type="match status" value="1"/>
</dbReference>
<dbReference type="EMBL" id="CAIJDE010000040">
    <property type="protein sequence ID" value="CAC9974428.1"/>
    <property type="molecule type" value="Genomic_DNA"/>
</dbReference>
<sequence>MERKTISPQESKKRKLFLVLPLIALPFISILFYVLGGGRMETATAENDPVKGFNFKLPIPNFKEDSTLDKMSYYEKAATDSMKLLEQIKKDPNYSSSQLLNDLEQAYSGEDFERKIFSQGKSAFNSASFQQGSEKKVYEKIKALQKIISQPAGVDKYGQDMSEFENYGSSNEISKEIKSLEQMMSSMGTAEQPDPELQQLGGMLENILDIQHPSRVEERLKQSSDQKKGKIFSVELKKEIDNSTSLEQKEKSAGVSPVNSFYGGNDNSQADNQPNAIQAVIHETQSIVNGSIVKLRLSGDIMLQGTVIPKNTFLYGIALLKGERLELKVNNIQYRNSIYPVELTVYDLDGIDGIYIPGAINRDVAKASADRSIQTLGLSGVTDSWGAQAAGLGIEAAKSLMSKKVKLIKVVVKAGYQVLLYDEKQKNQQ</sequence>
<feature type="domain" description="Conjugative transposon TraM C-terminal" evidence="2">
    <location>
        <begin position="277"/>
        <end position="420"/>
    </location>
</feature>
<evidence type="ECO:0000259" key="2">
    <source>
        <dbReference type="Pfam" id="PF12508"/>
    </source>
</evidence>
<dbReference type="InterPro" id="IPR022187">
    <property type="entry name" value="Conjug_transposon_TraM"/>
</dbReference>
<keyword evidence="1" id="KW-0472">Membrane</keyword>
<evidence type="ECO:0000313" key="3">
    <source>
        <dbReference type="EMBL" id="CAC9974428.1"/>
    </source>
</evidence>
<comment type="caution">
    <text evidence="3">The sequence shown here is derived from an EMBL/GenBank/DDBJ whole genome shotgun (WGS) entry which is preliminary data.</text>
</comment>
<dbReference type="AlphaFoldDB" id="A0A9N8J2U0"/>
<reference evidence="3 4" key="1">
    <citation type="submission" date="2020-06" db="EMBL/GenBank/DDBJ databases">
        <authorList>
            <person name="Criscuolo A."/>
        </authorList>
    </citation>
    <scope>NUCLEOTIDE SEQUENCE [LARGE SCALE GENOMIC DNA]</scope>
    <source>
        <strain evidence="3">PXU-55</strain>
    </source>
</reference>
<accession>A0A9N8J2U0</accession>
<dbReference type="Proteomes" id="UP000533639">
    <property type="component" value="Unassembled WGS sequence"/>
</dbReference>